<keyword evidence="5 8" id="KW-0472">Membrane</keyword>
<feature type="transmembrane region" description="Helical" evidence="8">
    <location>
        <begin position="208"/>
        <end position="232"/>
    </location>
</feature>
<evidence type="ECO:0000256" key="2">
    <source>
        <dbReference type="ARBA" id="ARBA00022692"/>
    </source>
</evidence>
<keyword evidence="4" id="KW-0297">G-protein coupled receptor</keyword>
<evidence type="ECO:0000256" key="6">
    <source>
        <dbReference type="ARBA" id="ARBA00023170"/>
    </source>
</evidence>
<evidence type="ECO:0000256" key="7">
    <source>
        <dbReference type="ARBA" id="ARBA00023224"/>
    </source>
</evidence>
<dbReference type="AlphaFoldDB" id="A0AAV3ZXC7"/>
<keyword evidence="2 8" id="KW-0812">Transmembrane</keyword>
<name>A0AAV3ZXC7_9GAST</name>
<evidence type="ECO:0000256" key="8">
    <source>
        <dbReference type="SAM" id="Phobius"/>
    </source>
</evidence>
<dbReference type="GO" id="GO:0004930">
    <property type="term" value="F:G protein-coupled receptor activity"/>
    <property type="evidence" value="ECO:0007669"/>
    <property type="project" value="UniProtKB-KW"/>
</dbReference>
<dbReference type="InterPro" id="IPR000276">
    <property type="entry name" value="GPCR_Rhodpsn"/>
</dbReference>
<keyword evidence="7" id="KW-0807">Transducer</keyword>
<feature type="domain" description="G-protein coupled receptors family 1 profile" evidence="9">
    <location>
        <begin position="52"/>
        <end position="326"/>
    </location>
</feature>
<sequence length="363" mass="40238">MHQTTQPVISISDVFGPDTPISPIISDEVRDILFVVLVQVIQFIIATFGIFSNVINVIVYAKMGYSETSSITLTALAVVDIIASAWLLLMSVGYRPMYDGTGIPPLLLTLTHVASTFSNAVLGYGSWITAIISVERCLCIVYPMKIKSIFTVRRVLLLLMIILSLQLCGVFPTYATMQVGYAKSPDTNKTTLVVTWTEYSLYVESTTLFATLTVPSLVCFTIVVICTTFLVIKLSQTAKWRKTTTNTGSKQDGTISSKEIRVARTVVFICTIYIFCFAPNIFTITAMAMLPNFHQTDPYLGNLTAVCFMIAYPMQSVSSAVNIFVYLRMSTKYRETFCRLFCIGKFKEKSMTPTPGKADFGDS</sequence>
<dbReference type="Gene3D" id="1.20.1070.10">
    <property type="entry name" value="Rhodopsin 7-helix transmembrane proteins"/>
    <property type="match status" value="1"/>
</dbReference>
<keyword evidence="6" id="KW-0675">Receptor</keyword>
<reference evidence="10 11" key="1">
    <citation type="journal article" date="2021" name="Elife">
        <title>Chloroplast acquisition without the gene transfer in kleptoplastic sea slugs, Plakobranchus ocellatus.</title>
        <authorList>
            <person name="Maeda T."/>
            <person name="Takahashi S."/>
            <person name="Yoshida T."/>
            <person name="Shimamura S."/>
            <person name="Takaki Y."/>
            <person name="Nagai Y."/>
            <person name="Toyoda A."/>
            <person name="Suzuki Y."/>
            <person name="Arimoto A."/>
            <person name="Ishii H."/>
            <person name="Satoh N."/>
            <person name="Nishiyama T."/>
            <person name="Hasebe M."/>
            <person name="Maruyama T."/>
            <person name="Minagawa J."/>
            <person name="Obokata J."/>
            <person name="Shigenobu S."/>
        </authorList>
    </citation>
    <scope>NUCLEOTIDE SEQUENCE [LARGE SCALE GENOMIC DNA]</scope>
</reference>
<feature type="transmembrane region" description="Helical" evidence="8">
    <location>
        <begin position="302"/>
        <end position="327"/>
    </location>
</feature>
<dbReference type="PROSITE" id="PS50262">
    <property type="entry name" value="G_PROTEIN_RECEP_F1_2"/>
    <property type="match status" value="1"/>
</dbReference>
<keyword evidence="11" id="KW-1185">Reference proteome</keyword>
<evidence type="ECO:0000313" key="11">
    <source>
        <dbReference type="Proteomes" id="UP000735302"/>
    </source>
</evidence>
<accession>A0AAV3ZXC7</accession>
<gene>
    <name evidence="10" type="ORF">PoB_002509400</name>
</gene>
<feature type="transmembrane region" description="Helical" evidence="8">
    <location>
        <begin position="71"/>
        <end position="94"/>
    </location>
</feature>
<evidence type="ECO:0000259" key="9">
    <source>
        <dbReference type="PROSITE" id="PS50262"/>
    </source>
</evidence>
<organism evidence="10 11">
    <name type="scientific">Plakobranchus ocellatus</name>
    <dbReference type="NCBI Taxonomy" id="259542"/>
    <lineage>
        <taxon>Eukaryota</taxon>
        <taxon>Metazoa</taxon>
        <taxon>Spiralia</taxon>
        <taxon>Lophotrochozoa</taxon>
        <taxon>Mollusca</taxon>
        <taxon>Gastropoda</taxon>
        <taxon>Heterobranchia</taxon>
        <taxon>Euthyneura</taxon>
        <taxon>Panpulmonata</taxon>
        <taxon>Sacoglossa</taxon>
        <taxon>Placobranchoidea</taxon>
        <taxon>Plakobranchidae</taxon>
        <taxon>Plakobranchus</taxon>
    </lineage>
</organism>
<dbReference type="GO" id="GO:0005886">
    <property type="term" value="C:plasma membrane"/>
    <property type="evidence" value="ECO:0007669"/>
    <property type="project" value="TreeGrafter"/>
</dbReference>
<feature type="transmembrane region" description="Helical" evidence="8">
    <location>
        <begin position="114"/>
        <end position="134"/>
    </location>
</feature>
<evidence type="ECO:0000313" key="10">
    <source>
        <dbReference type="EMBL" id="GFN98588.1"/>
    </source>
</evidence>
<feature type="transmembrane region" description="Helical" evidence="8">
    <location>
        <begin position="266"/>
        <end position="290"/>
    </location>
</feature>
<evidence type="ECO:0000256" key="1">
    <source>
        <dbReference type="ARBA" id="ARBA00004141"/>
    </source>
</evidence>
<comment type="caution">
    <text evidence="10">The sequence shown here is derived from an EMBL/GenBank/DDBJ whole genome shotgun (WGS) entry which is preliminary data.</text>
</comment>
<evidence type="ECO:0000256" key="5">
    <source>
        <dbReference type="ARBA" id="ARBA00023136"/>
    </source>
</evidence>
<protein>
    <submittedName>
        <fullName evidence="10">Multitransmembrane protein</fullName>
    </submittedName>
</protein>
<keyword evidence="3 8" id="KW-1133">Transmembrane helix</keyword>
<dbReference type="Pfam" id="PF00001">
    <property type="entry name" value="7tm_1"/>
    <property type="match status" value="1"/>
</dbReference>
<dbReference type="InterPro" id="IPR017452">
    <property type="entry name" value="GPCR_Rhodpsn_7TM"/>
</dbReference>
<feature type="transmembrane region" description="Helical" evidence="8">
    <location>
        <begin position="155"/>
        <end position="175"/>
    </location>
</feature>
<dbReference type="PANTHER" id="PTHR24243">
    <property type="entry name" value="G-PROTEIN COUPLED RECEPTOR"/>
    <property type="match status" value="1"/>
</dbReference>
<dbReference type="EMBL" id="BLXT01002860">
    <property type="protein sequence ID" value="GFN98588.1"/>
    <property type="molecule type" value="Genomic_DNA"/>
</dbReference>
<dbReference type="PRINTS" id="PR00237">
    <property type="entry name" value="GPCRRHODOPSN"/>
</dbReference>
<comment type="subcellular location">
    <subcellularLocation>
        <location evidence="1">Membrane</location>
        <topology evidence="1">Multi-pass membrane protein</topology>
    </subcellularLocation>
</comment>
<dbReference type="Proteomes" id="UP000735302">
    <property type="component" value="Unassembled WGS sequence"/>
</dbReference>
<proteinExistence type="predicted"/>
<dbReference type="SUPFAM" id="SSF81321">
    <property type="entry name" value="Family A G protein-coupled receptor-like"/>
    <property type="match status" value="1"/>
</dbReference>
<evidence type="ECO:0000256" key="4">
    <source>
        <dbReference type="ARBA" id="ARBA00023040"/>
    </source>
</evidence>
<evidence type="ECO:0000256" key="3">
    <source>
        <dbReference type="ARBA" id="ARBA00022989"/>
    </source>
</evidence>
<feature type="transmembrane region" description="Helical" evidence="8">
    <location>
        <begin position="32"/>
        <end position="59"/>
    </location>
</feature>
<dbReference type="PANTHER" id="PTHR24243:SF230">
    <property type="entry name" value="G-PROTEIN COUPLED RECEPTORS FAMILY 1 PROFILE DOMAIN-CONTAINING PROTEIN"/>
    <property type="match status" value="1"/>
</dbReference>